<organism evidence="3 4">
    <name type="scientific">Kipferlia bialata</name>
    <dbReference type="NCBI Taxonomy" id="797122"/>
    <lineage>
        <taxon>Eukaryota</taxon>
        <taxon>Metamonada</taxon>
        <taxon>Carpediemonas-like organisms</taxon>
        <taxon>Kipferlia</taxon>
    </lineage>
</organism>
<evidence type="ECO:0000259" key="2">
    <source>
        <dbReference type="Pfam" id="PF00443"/>
    </source>
</evidence>
<dbReference type="InterPro" id="IPR001394">
    <property type="entry name" value="Peptidase_C19_UCH"/>
</dbReference>
<reference evidence="3 4" key="1">
    <citation type="journal article" date="2018" name="PLoS ONE">
        <title>The draft genome of Kipferlia bialata reveals reductive genome evolution in fornicate parasites.</title>
        <authorList>
            <person name="Tanifuji G."/>
            <person name="Takabayashi S."/>
            <person name="Kume K."/>
            <person name="Takagi M."/>
            <person name="Nakayama T."/>
            <person name="Kamikawa R."/>
            <person name="Inagaki Y."/>
            <person name="Hashimoto T."/>
        </authorList>
    </citation>
    <scope>NUCLEOTIDE SEQUENCE [LARGE SCALE GENOMIC DNA]</scope>
    <source>
        <strain evidence="3">NY0173</strain>
    </source>
</reference>
<keyword evidence="4" id="KW-1185">Reference proteome</keyword>
<sequence length="417" mass="45972">VVSTAATRYIAKVQGAVINASHLTASGDTMRQWMPQESLSGEKFRPGLIPIYGASEIGSVLGATLMCLCHIAPLSLPLRSPPLPPPSRGSVTSILSRIVRRCWSPYQITPRVHCSRMERLLPPTLLPKPDRPLSPPAFYGWLVSALRAEGRGRVRGKTLVSERDNPAPAAFRPDKIFSGVLSITSMRITDSGGYEEDTKLATDTSGPKSATRQAQYAVLQVRIPEKPLFVDAHRRTVIPEVELSELLAVYDGKTISEDLQGNHRRMTINRLPKCLVIAPVRRTGTGERRAHGIEGEVQVNTVANNPTKLRYPSSLDLSPYLHPQSKDNTPDLPSYSLQAMVCRENSGNESGRDWSAYVATYDGWRKYLSGGVVETAPSMSQILDSDPVLQFWMPRSADPANVKTEAKLEAKKEEPRR</sequence>
<accession>A0A9K3D607</accession>
<dbReference type="SUPFAM" id="SSF54001">
    <property type="entry name" value="Cysteine proteinases"/>
    <property type="match status" value="1"/>
</dbReference>
<feature type="non-terminal residue" evidence="3">
    <location>
        <position position="417"/>
    </location>
</feature>
<dbReference type="GO" id="GO:0004843">
    <property type="term" value="F:cysteine-type deubiquitinase activity"/>
    <property type="evidence" value="ECO:0007669"/>
    <property type="project" value="InterPro"/>
</dbReference>
<evidence type="ECO:0000313" key="3">
    <source>
        <dbReference type="EMBL" id="GIQ88762.1"/>
    </source>
</evidence>
<name>A0A9K3D607_9EUKA</name>
<feature type="region of interest" description="Disordered" evidence="1">
    <location>
        <begin position="395"/>
        <end position="417"/>
    </location>
</feature>
<dbReference type="GO" id="GO:0016579">
    <property type="term" value="P:protein deubiquitination"/>
    <property type="evidence" value="ECO:0007669"/>
    <property type="project" value="InterPro"/>
</dbReference>
<comment type="caution">
    <text evidence="3">The sequence shown here is derived from an EMBL/GenBank/DDBJ whole genome shotgun (WGS) entry which is preliminary data.</text>
</comment>
<dbReference type="Proteomes" id="UP000265618">
    <property type="component" value="Unassembled WGS sequence"/>
</dbReference>
<proteinExistence type="predicted"/>
<dbReference type="Gene3D" id="3.90.70.10">
    <property type="entry name" value="Cysteine proteinases"/>
    <property type="match status" value="1"/>
</dbReference>
<evidence type="ECO:0000256" key="1">
    <source>
        <dbReference type="SAM" id="MobiDB-lite"/>
    </source>
</evidence>
<feature type="compositionally biased region" description="Basic and acidic residues" evidence="1">
    <location>
        <begin position="404"/>
        <end position="417"/>
    </location>
</feature>
<dbReference type="OrthoDB" id="10263353at2759"/>
<gene>
    <name evidence="3" type="ORF">KIPB_011087</name>
</gene>
<protein>
    <recommendedName>
        <fullName evidence="2">Peptidase C19 ubiquitin carboxyl-terminal hydrolase domain-containing protein</fullName>
    </recommendedName>
</protein>
<evidence type="ECO:0000313" key="4">
    <source>
        <dbReference type="Proteomes" id="UP000265618"/>
    </source>
</evidence>
<dbReference type="EMBL" id="BDIP01004361">
    <property type="protein sequence ID" value="GIQ88762.1"/>
    <property type="molecule type" value="Genomic_DNA"/>
</dbReference>
<dbReference type="Pfam" id="PF00443">
    <property type="entry name" value="UCH"/>
    <property type="match status" value="1"/>
</dbReference>
<dbReference type="AlphaFoldDB" id="A0A9K3D607"/>
<feature type="domain" description="Peptidase C19 ubiquitin carboxyl-terminal hydrolase" evidence="2">
    <location>
        <begin position="205"/>
        <end position="386"/>
    </location>
</feature>
<dbReference type="InterPro" id="IPR038765">
    <property type="entry name" value="Papain-like_cys_pep_sf"/>
</dbReference>